<dbReference type="PANTHER" id="PTHR34819">
    <property type="entry name" value="LARGE CYSTEINE-RICH PERIPLASMIC PROTEIN OMCB"/>
    <property type="match status" value="1"/>
</dbReference>
<feature type="domain" description="DUF11" evidence="3">
    <location>
        <begin position="758"/>
        <end position="857"/>
    </location>
</feature>
<feature type="domain" description="DUF11" evidence="3">
    <location>
        <begin position="1692"/>
        <end position="1818"/>
    </location>
</feature>
<feature type="signal peptide" evidence="2">
    <location>
        <begin position="1"/>
        <end position="32"/>
    </location>
</feature>
<dbReference type="Proteomes" id="UP001284601">
    <property type="component" value="Unassembled WGS sequence"/>
</dbReference>
<dbReference type="NCBIfam" id="TIGR01451">
    <property type="entry name" value="B_ant_repeat"/>
    <property type="match status" value="11"/>
</dbReference>
<dbReference type="RefSeq" id="WP_318600201.1">
    <property type="nucleotide sequence ID" value="NZ_JAWSTH010000100.1"/>
</dbReference>
<feature type="compositionally biased region" description="Polar residues" evidence="1">
    <location>
        <begin position="341"/>
        <end position="352"/>
    </location>
</feature>
<gene>
    <name evidence="4" type="ORF">R7226_25515</name>
</gene>
<keyword evidence="5" id="KW-1185">Reference proteome</keyword>
<reference evidence="5" key="1">
    <citation type="submission" date="2023-07" db="EMBL/GenBank/DDBJ databases">
        <title>Conexibacter stalactiti sp. nov., isolated from stalactites in a lava cave and emended description of the genus Conexibacter.</title>
        <authorList>
            <person name="Lee S.D."/>
        </authorList>
    </citation>
    <scope>NUCLEOTIDE SEQUENCE [LARGE SCALE GENOMIC DNA]</scope>
    <source>
        <strain evidence="5">KCTC 39840</strain>
    </source>
</reference>
<feature type="region of interest" description="Disordered" evidence="1">
    <location>
        <begin position="1346"/>
        <end position="1369"/>
    </location>
</feature>
<reference evidence="4 5" key="2">
    <citation type="submission" date="2023-10" db="EMBL/GenBank/DDBJ databases">
        <authorList>
            <person name="Han X.F."/>
        </authorList>
    </citation>
    <scope>NUCLEOTIDE SEQUENCE [LARGE SCALE GENOMIC DNA]</scope>
    <source>
        <strain evidence="4 5">KCTC 39840</strain>
    </source>
</reference>
<organism evidence="4 5">
    <name type="scientific">Conexibacter stalactiti</name>
    <dbReference type="NCBI Taxonomy" id="1940611"/>
    <lineage>
        <taxon>Bacteria</taxon>
        <taxon>Bacillati</taxon>
        <taxon>Actinomycetota</taxon>
        <taxon>Thermoleophilia</taxon>
        <taxon>Solirubrobacterales</taxon>
        <taxon>Conexibacteraceae</taxon>
        <taxon>Conexibacter</taxon>
    </lineage>
</organism>
<evidence type="ECO:0000256" key="1">
    <source>
        <dbReference type="SAM" id="MobiDB-lite"/>
    </source>
</evidence>
<feature type="chain" id="PRO_5046511443" description="DUF11 domain-containing protein" evidence="2">
    <location>
        <begin position="33"/>
        <end position="2583"/>
    </location>
</feature>
<feature type="domain" description="DUF11" evidence="3">
    <location>
        <begin position="2191"/>
        <end position="2306"/>
    </location>
</feature>
<sequence length="2583" mass="267319">MLVRLRLRALILTLAATFGLLSLTTFVTSAHADGTPNITGTINSPTILHGETVPVSFEVRNPAGQPYGYNLSFRVVLPAGVTYSGGAAQAPTTVAGPGVGETTLIFSNVADLSPNASNTLAFDVDYDVALYDVGSRFEISAQAFLNDQPRYIPRFDGAGLPVGPSATSYTGYTPVLRGVTTINAIEIEKDEPSWEGEIMRGVHDHQTVYTVTVRNNGIRPTNGVRVVDYVPAGLEFLGCGGPGSDNTRNAPTNPGSAEEYPGKGPIVVPALAPCDVPTVVDTVNVDPDGAGPLPRAVYTRVEWTIGMLASRSSYELRYRAAIPIRENTMTWSGATPARTGAQGTNLDNNNGPETRDEQELTNYATASGSYNGTLAVSDETWLTRTAEDWVVHKEGSDPALVQGALTIWTLTFQTSEYRSVRNGVVTDTLPSGLCPIGVRNFTTQNDAPDAQCDPIAGQNPTMPYTSVTENADGTFTITWDQGDFPQLAQTNVSQTFTLRFPTVTRTHYQRNFLPTTPILTRDTVENRVTTDADSIVRCLAPGTPDCTTPGPEINHDAGYGTGTSLPDASQASQLAARPDIFKLVAQSGTDCSIATYVRTVPVYHPGDRVCWQLHVNFPVGVDTSPQVIRDFLPSGARYERGSDSVHGPNDVSATIDDSLSDSDSVLGWTVGGGTVPRGSRIFERVISTIVGPSVDDPNQDILGNLMKFSAENTARVSEPLRDRREFRLELPEVDLVKGVARVERGGSQVLGPFAADRDHRMVQAGDRVTYRVDVTNSGGQDAEQVRVWDVLPIRDYDCTFVVAPGAVCVDGGLGVADHIEWTVPLIAAGTTTTLEYSVIVPLDIGPSRQLDNRAGVRDFAGRTNLNTLYPYTPANNIDPTHPEAARPNAPAADDVSDVYTADATVAKRVTTPIDSAADGNTAAQATIGERVDYTVTVTIPAGTTLHGDGFVADTLDSATRQPYVAGSGRLAVAGPITLADVVLDEPAGSAPGIRIRRDFVVPPSGPDAVVTLTFSTLVADVAGNSRTAADINNRATLRWTDPTEGAQTQNSALVRTTLVEPVIRQAKSDDRNPDRVIPGEIVEYTLTTTNDNSGGRVSTAHDVTLVDTVPVGVTPIDVAPGNAPLADGATVPGSGGAVWNSGARTITKTVATLLPGARTSFRYRVSVDDPAIGGAELTNRVVTRTASLPSSEGGRRTSGTGYEARAEDTIRIQGASVAKTVSPLRATVGEHVTYDVLVTIPADVSLYDVTVTDLLPDTIAFDRYGAVTPVSGPAIVNRVEFYDAVRNGDGTTTVAWDFGDLVAPLSTPQVVRLTYSGHVLARDRTNADVVAGDTAVNSVTVGSNRSDRVGPFDRTTIPTTFEDDSPPSRATVTVIEPRVSIDKQVRVGSGSFEDGPATAQSDDPLTYQLTIRNSGDGPAHDIVVTDEPDAELTDVRLDTLPPGVTVTKAWSAGDRRIELAIAGPIAPAGDVVITYTARLVAASGLSDGQAIDNTAAVPHYFGLSESERTDPGNAGITYRDYTDGGDDSTRVVLDFPTLTLVKTTGLASFPDRGDAEVGQPFPWRVTVRNTSTTATASDVVVTDTLPENWAYAASSATLTPGGASEPTVTRNAAGDRLAWTIASIAPGATVTIDYRATPAVAAARSPGLGADAHVNSALVSSARDEAGNSGNADGDYGTPADDARATLLVPALAISKTPDNGAAVAGEESTFSIEVENSGSVDARNVVVTDVLPRGLSYDATNRRATAAPATGFTERSVTAGPGAGETTIVWNVAQLDAGARVTITVPARVAADVADGTTLTNNASAVSDEVPDPVRDDGSLDVGAETDLAVNKSGPGTYLPGGRYTWSVRVRNLGPSDAQAVELTDALPAGTRFSSADAPCTEAAGVVRCALGTVPVGYDRTFAITVTVDPAMTTTLTNTAFVSTTTTDTDNGNDSASHGPTAAPIADVTIVKTATPPAIPRGGQSTFTLTITNLGPSVAEDVRVTDALPAGLEFVSVDDTDCSELAGVVSCAFGDLAVNAPIRVQIVVRGNVEGAFTNSATVTTRTPQPAGGGEPDTGRATVTVGPVADLAIEKSGPATVAAGGQATWQLRVTNNGPDDATGVTVTDTLPAGTTFVTASSGCTAAGQTVTCALADLAVGASTTVEVTATVPYALGSATIVNSATVRGDKIDSDPSNDSDEASTVVGPSTDLAIVKSGPATATAGGTITWTLIATNNGPSTATGVTVSDALPAGVGFVSATPTQGACTPNGQTVGCALGELPSGGSAQIQLVGQVGAGLANTTVVNIATVTGEQPDPNPANDRGEAATQIVPPPPAPPVPPAEQGFDLAIVKRVSGGGRAAVGGTLGYTLRVTNAGPGSATGVTVTDTLPRGLDPLRASVAGGSCTVRGQLVRCALGTLAAGQSRTISLRVRVLASGTIRNTATVAAHRADLNPRNDSSTVPVTVPVPRATLSIEKRALGRGAVRRGGAVRFRVTVRNTSASAATGVTVCDRLPEGLSLLSTGGGRLRDGDLCWNAGLLAGRATRTFTFRARVLADVRGPRIVNVASVTAENAARRQARAAIRLSGPIGGVLPAAGRGGGVTG</sequence>
<dbReference type="EMBL" id="JAWSTH010000100">
    <property type="protein sequence ID" value="MDW5597736.1"/>
    <property type="molecule type" value="Genomic_DNA"/>
</dbReference>
<feature type="domain" description="DUF11" evidence="3">
    <location>
        <begin position="2070"/>
        <end position="2183"/>
    </location>
</feature>
<feature type="domain" description="DUF11" evidence="3">
    <location>
        <begin position="1552"/>
        <end position="1664"/>
    </location>
</feature>
<dbReference type="Gene3D" id="2.60.40.740">
    <property type="match status" value="4"/>
</dbReference>
<evidence type="ECO:0000313" key="5">
    <source>
        <dbReference type="Proteomes" id="UP001284601"/>
    </source>
</evidence>
<accession>A0ABU4HWM8</accession>
<dbReference type="InterPro" id="IPR047589">
    <property type="entry name" value="DUF11_rpt"/>
</dbReference>
<dbReference type="Gene3D" id="2.60.40.1170">
    <property type="entry name" value="Mu homology domain, subdomain B"/>
    <property type="match status" value="1"/>
</dbReference>
<dbReference type="Pfam" id="PF01345">
    <property type="entry name" value="DUF11"/>
    <property type="match status" value="9"/>
</dbReference>
<feature type="domain" description="DUF11" evidence="3">
    <location>
        <begin position="2327"/>
        <end position="2442"/>
    </location>
</feature>
<feature type="domain" description="DUF11" evidence="3">
    <location>
        <begin position="2452"/>
        <end position="2552"/>
    </location>
</feature>
<feature type="region of interest" description="Disordered" evidence="1">
    <location>
        <begin position="333"/>
        <end position="356"/>
    </location>
</feature>
<protein>
    <recommendedName>
        <fullName evidence="3">DUF11 domain-containing protein</fullName>
    </recommendedName>
</protein>
<name>A0ABU4HWM8_9ACTN</name>
<dbReference type="InterPro" id="IPR051172">
    <property type="entry name" value="Chlamydia_OmcB"/>
</dbReference>
<evidence type="ECO:0000256" key="2">
    <source>
        <dbReference type="SAM" id="SignalP"/>
    </source>
</evidence>
<dbReference type="PANTHER" id="PTHR34819:SF3">
    <property type="entry name" value="CELL SURFACE PROTEIN"/>
    <property type="match status" value="1"/>
</dbReference>
<comment type="caution">
    <text evidence="4">The sequence shown here is derived from an EMBL/GenBank/DDBJ whole genome shotgun (WGS) entry which is preliminary data.</text>
</comment>
<proteinExistence type="predicted"/>
<feature type="domain" description="DUF11" evidence="3">
    <location>
        <begin position="1828"/>
        <end position="1938"/>
    </location>
</feature>
<keyword evidence="2" id="KW-0732">Signal</keyword>
<dbReference type="InterPro" id="IPR013783">
    <property type="entry name" value="Ig-like_fold"/>
</dbReference>
<dbReference type="InterPro" id="IPR001434">
    <property type="entry name" value="OmcB-like_DUF11"/>
</dbReference>
<feature type="domain" description="DUF11" evidence="3">
    <location>
        <begin position="1948"/>
        <end position="2049"/>
    </location>
</feature>
<evidence type="ECO:0000259" key="3">
    <source>
        <dbReference type="Pfam" id="PF01345"/>
    </source>
</evidence>
<evidence type="ECO:0000313" key="4">
    <source>
        <dbReference type="EMBL" id="MDW5597736.1"/>
    </source>
</evidence>
<dbReference type="Gene3D" id="2.60.40.10">
    <property type="entry name" value="Immunoglobulins"/>
    <property type="match status" value="3"/>
</dbReference>